<dbReference type="InterPro" id="IPR050802">
    <property type="entry name" value="EF-GSTs"/>
</dbReference>
<feature type="domain" description="EF-1-gamma C-terminal" evidence="5">
    <location>
        <begin position="508"/>
        <end position="667"/>
    </location>
</feature>
<feature type="region of interest" description="Disordered" evidence="4">
    <location>
        <begin position="301"/>
        <end position="327"/>
    </location>
</feature>
<reference evidence="7 8" key="1">
    <citation type="journal article" date="2018" name="Nat. Ecol. Evol.">
        <title>Shark genomes provide insights into elasmobranch evolution and the origin of vertebrates.</title>
        <authorList>
            <person name="Hara Y"/>
            <person name="Yamaguchi K"/>
            <person name="Onimaru K"/>
            <person name="Kadota M"/>
            <person name="Koyanagi M"/>
            <person name="Keeley SD"/>
            <person name="Tatsumi K"/>
            <person name="Tanaka K"/>
            <person name="Motone F"/>
            <person name="Kageyama Y"/>
            <person name="Nozu R"/>
            <person name="Adachi N"/>
            <person name="Nishimura O"/>
            <person name="Nakagawa R"/>
            <person name="Tanegashima C"/>
            <person name="Kiyatake I"/>
            <person name="Matsumoto R"/>
            <person name="Murakumo K"/>
            <person name="Nishida K"/>
            <person name="Terakita A"/>
            <person name="Kuratani S"/>
            <person name="Sato K"/>
            <person name="Hyodo S Kuraku.S."/>
        </authorList>
    </citation>
    <scope>NUCLEOTIDE SEQUENCE [LARGE SCALE GENOMIC DNA]</scope>
</reference>
<comment type="caution">
    <text evidence="7">The sequence shown here is derived from an EMBL/GenBank/DDBJ whole genome shotgun (WGS) entry which is preliminary data.</text>
</comment>
<evidence type="ECO:0000256" key="4">
    <source>
        <dbReference type="SAM" id="MobiDB-lite"/>
    </source>
</evidence>
<dbReference type="Gene3D" id="3.30.70.1010">
    <property type="entry name" value="Translation elongation factor EF1B, gamma chain, conserved domain"/>
    <property type="match status" value="1"/>
</dbReference>
<protein>
    <recommendedName>
        <fullName evidence="9">GST C-terminal domain-containing protein</fullName>
    </recommendedName>
</protein>
<feature type="domain" description="GST C-terminal" evidence="6">
    <location>
        <begin position="1"/>
        <end position="103"/>
    </location>
</feature>
<dbReference type="InterPro" id="IPR036282">
    <property type="entry name" value="Glutathione-S-Trfase_C_sf"/>
</dbReference>
<proteinExistence type="predicted"/>
<dbReference type="PANTHER" id="PTHR43986">
    <property type="entry name" value="ELONGATION FACTOR 1-GAMMA"/>
    <property type="match status" value="1"/>
</dbReference>
<dbReference type="InterPro" id="IPR010987">
    <property type="entry name" value="Glutathione-S-Trfase_C-like"/>
</dbReference>
<dbReference type="STRING" id="137246.A0A401SYQ5"/>
<dbReference type="Pfam" id="PF00647">
    <property type="entry name" value="EF1G"/>
    <property type="match status" value="1"/>
</dbReference>
<evidence type="ECO:0000259" key="5">
    <source>
        <dbReference type="PROSITE" id="PS50040"/>
    </source>
</evidence>
<dbReference type="Pfam" id="PF00043">
    <property type="entry name" value="GST_C"/>
    <property type="match status" value="1"/>
</dbReference>
<keyword evidence="2 3" id="KW-0648">Protein biosynthesis</keyword>
<dbReference type="SMART" id="SM01183">
    <property type="entry name" value="EF1G"/>
    <property type="match status" value="1"/>
</dbReference>
<dbReference type="GO" id="GO:0005634">
    <property type="term" value="C:nucleus"/>
    <property type="evidence" value="ECO:0007669"/>
    <property type="project" value="TreeGrafter"/>
</dbReference>
<gene>
    <name evidence="7" type="ORF">chiPu_0014010</name>
</gene>
<dbReference type="Proteomes" id="UP000287033">
    <property type="component" value="Unassembled WGS sequence"/>
</dbReference>
<dbReference type="GO" id="GO:0005737">
    <property type="term" value="C:cytoplasm"/>
    <property type="evidence" value="ECO:0007669"/>
    <property type="project" value="TreeGrafter"/>
</dbReference>
<dbReference type="PROSITE" id="PS50405">
    <property type="entry name" value="GST_CTER"/>
    <property type="match status" value="1"/>
</dbReference>
<dbReference type="OrthoDB" id="249703at2759"/>
<evidence type="ECO:0000313" key="8">
    <source>
        <dbReference type="Proteomes" id="UP000287033"/>
    </source>
</evidence>
<dbReference type="PANTHER" id="PTHR43986:SF1">
    <property type="entry name" value="ELONGATION FACTOR 1-GAMMA"/>
    <property type="match status" value="1"/>
</dbReference>
<dbReference type="PROSITE" id="PS50040">
    <property type="entry name" value="EF1G_C"/>
    <property type="match status" value="1"/>
</dbReference>
<sequence length="667" mass="73228">MRAAEISVVEHAKADIKKVLLLLNDHLHNRTYLVGEHITLADITLVCAMLGLYKQVLDPSLRENYTDVNRWFFACVNEPPFRKVLGEVVFCEPAAQCSAPKPLETQDVAKIETSSIAIPTNKTNEVGPVDTGLDKEITAVGVPPAAPLAEVGTVGAEAPPLKQTPTHAESLLDVSEEQISVVCASMKGRIKEETSISCKGNIAPENESEAMVTKEKNSSVVLIDFSEEITHITSNSKEQEVTEEVTARVQEGGTYEATKLVVPFNQLESTVDCSAQKATVGVTLPELSSSREDVQESFVHKSKEESVTEIRSTGAPEEQKPVGVSQLDAPKCEGAEETTVKMVAAPGKAILFDSKIRDCSEPDASSKLEARLMDVAKDSLAREESVSEACVTGSLEEVTVAALSIPDPFERDAAGKVAVTGTTSVFTEDILTTDTILQETSKEKFNTIDPSLECGPVVTSLADASKENGTGKMDTFPRGKLATEGPKGLSQVRGDDQDCTKSTDLLKIQDPFAHLPKSVFVLDEFKWKYSNEDIRSVALPYLWDHFDKDGWSVWYMEYKYPSELCLDCSSLITGLFQHLDSLREYSFASVILFGTGGDSSISGIWIMRGQQLLPELNEDWRVTCELYSWKKLDIDTDECKTMINEYFMLEGAFQHMGKPFNQAIIFK</sequence>
<dbReference type="EMBL" id="BEZZ01000712">
    <property type="protein sequence ID" value="GCC35525.1"/>
    <property type="molecule type" value="Genomic_DNA"/>
</dbReference>
<dbReference type="SUPFAM" id="SSF89942">
    <property type="entry name" value="eEF1-gamma domain"/>
    <property type="match status" value="1"/>
</dbReference>
<evidence type="ECO:0000313" key="7">
    <source>
        <dbReference type="EMBL" id="GCC35525.1"/>
    </source>
</evidence>
<evidence type="ECO:0000256" key="1">
    <source>
        <dbReference type="ARBA" id="ARBA00022768"/>
    </source>
</evidence>
<dbReference type="AlphaFoldDB" id="A0A401SYQ5"/>
<evidence type="ECO:0000256" key="2">
    <source>
        <dbReference type="ARBA" id="ARBA00022917"/>
    </source>
</evidence>
<dbReference type="CDD" id="cd03181">
    <property type="entry name" value="GST_C_EF1Bgamma_like"/>
    <property type="match status" value="1"/>
</dbReference>
<evidence type="ECO:0000259" key="6">
    <source>
        <dbReference type="PROSITE" id="PS50405"/>
    </source>
</evidence>
<dbReference type="FunFam" id="3.30.70.1010:FF:000001">
    <property type="entry name" value="Elongation factor 1-gamma 1"/>
    <property type="match status" value="1"/>
</dbReference>
<dbReference type="OMA" id="LPYLWDH"/>
<dbReference type="SUPFAM" id="SSF47616">
    <property type="entry name" value="GST C-terminal domain-like"/>
    <property type="match status" value="1"/>
</dbReference>
<organism evidence="7 8">
    <name type="scientific">Chiloscyllium punctatum</name>
    <name type="common">Brownbanded bambooshark</name>
    <name type="synonym">Hemiscyllium punctatum</name>
    <dbReference type="NCBI Taxonomy" id="137246"/>
    <lineage>
        <taxon>Eukaryota</taxon>
        <taxon>Metazoa</taxon>
        <taxon>Chordata</taxon>
        <taxon>Craniata</taxon>
        <taxon>Vertebrata</taxon>
        <taxon>Chondrichthyes</taxon>
        <taxon>Elasmobranchii</taxon>
        <taxon>Galeomorphii</taxon>
        <taxon>Galeoidea</taxon>
        <taxon>Orectolobiformes</taxon>
        <taxon>Hemiscylliidae</taxon>
        <taxon>Chiloscyllium</taxon>
    </lineage>
</organism>
<dbReference type="InterPro" id="IPR004046">
    <property type="entry name" value="GST_C"/>
</dbReference>
<dbReference type="Gene3D" id="1.20.1050.10">
    <property type="match status" value="1"/>
</dbReference>
<accession>A0A401SYQ5</accession>
<keyword evidence="1 3" id="KW-0251">Elongation factor</keyword>
<name>A0A401SYQ5_CHIPU</name>
<keyword evidence="8" id="KW-1185">Reference proteome</keyword>
<evidence type="ECO:0000256" key="3">
    <source>
        <dbReference type="PROSITE-ProRule" id="PRU00519"/>
    </source>
</evidence>
<dbReference type="GO" id="GO:0003746">
    <property type="term" value="F:translation elongation factor activity"/>
    <property type="evidence" value="ECO:0007669"/>
    <property type="project" value="UniProtKB-UniRule"/>
</dbReference>
<dbReference type="InterPro" id="IPR036433">
    <property type="entry name" value="EF1B_G_C_sf"/>
</dbReference>
<evidence type="ECO:0008006" key="9">
    <source>
        <dbReference type="Google" id="ProtNLM"/>
    </source>
</evidence>
<dbReference type="InterPro" id="IPR001662">
    <property type="entry name" value="EF1B_G_C"/>
</dbReference>